<evidence type="ECO:0000313" key="8">
    <source>
        <dbReference type="EMBL" id="ELZ06375.1"/>
    </source>
</evidence>
<dbReference type="AlphaFoldDB" id="M0B6C5"/>
<keyword evidence="2 6" id="KW-1003">Cell membrane</keyword>
<reference evidence="8 9" key="1">
    <citation type="journal article" date="2014" name="PLoS Genet.">
        <title>Phylogenetically driven sequencing of extremely halophilic archaea reveals strategies for static and dynamic osmo-response.</title>
        <authorList>
            <person name="Becker E.A."/>
            <person name="Seitzer P.M."/>
            <person name="Tritt A."/>
            <person name="Larsen D."/>
            <person name="Krusor M."/>
            <person name="Yao A.I."/>
            <person name="Wu D."/>
            <person name="Madern D."/>
            <person name="Eisen J.A."/>
            <person name="Darling A.E."/>
            <person name="Facciotti M.T."/>
        </authorList>
    </citation>
    <scope>NUCLEOTIDE SEQUENCE [LARGE SCALE GENOMIC DNA]</scope>
    <source>
        <strain evidence="8 9">JCM 10990</strain>
    </source>
</reference>
<name>M0B6C5_9EURY</name>
<dbReference type="HAMAP" id="MF_01871">
    <property type="entry name" value="DabA"/>
    <property type="match status" value="1"/>
</dbReference>
<comment type="subcellular location">
    <subcellularLocation>
        <location evidence="6">Cell membrane</location>
        <topology evidence="6">Peripheral membrane protein</topology>
    </subcellularLocation>
</comment>
<dbReference type="GO" id="GO:0005886">
    <property type="term" value="C:plasma membrane"/>
    <property type="evidence" value="ECO:0007669"/>
    <property type="project" value="UniProtKB-SubCell"/>
</dbReference>
<feature type="binding site" evidence="6">
    <location>
        <position position="318"/>
    </location>
    <ligand>
        <name>Zn(2+)</name>
        <dbReference type="ChEBI" id="CHEBI:29105"/>
    </ligand>
</feature>
<protein>
    <recommendedName>
        <fullName evidence="6">Probable inorganic carbon transporter subunit DabA</fullName>
    </recommendedName>
</protein>
<feature type="binding site" evidence="6">
    <location>
        <position position="320"/>
    </location>
    <ligand>
        <name>Zn(2+)</name>
        <dbReference type="ChEBI" id="CHEBI:29105"/>
    </ligand>
</feature>
<comment type="caution">
    <text evidence="8">The sequence shown here is derived from an EMBL/GenBank/DDBJ whole genome shotgun (WGS) entry which is preliminary data.</text>
</comment>
<dbReference type="PATRIC" id="fig|1227492.4.peg.209"/>
<evidence type="ECO:0000256" key="6">
    <source>
        <dbReference type="HAMAP-Rule" id="MF_01871"/>
    </source>
</evidence>
<evidence type="ECO:0000256" key="7">
    <source>
        <dbReference type="SAM" id="MobiDB-lite"/>
    </source>
</evidence>
<feature type="compositionally biased region" description="Polar residues" evidence="7">
    <location>
        <begin position="1"/>
        <end position="13"/>
    </location>
</feature>
<feature type="binding site" evidence="6">
    <location>
        <position position="524"/>
    </location>
    <ligand>
        <name>Zn(2+)</name>
        <dbReference type="ChEBI" id="CHEBI:29105"/>
    </ligand>
</feature>
<dbReference type="Proteomes" id="UP000011693">
    <property type="component" value="Unassembled WGS sequence"/>
</dbReference>
<keyword evidence="5 6" id="KW-0472">Membrane</keyword>
<dbReference type="InterPro" id="IPR018752">
    <property type="entry name" value="DabA"/>
</dbReference>
<feature type="region of interest" description="Disordered" evidence="7">
    <location>
        <begin position="1"/>
        <end position="20"/>
    </location>
</feature>
<evidence type="ECO:0000256" key="5">
    <source>
        <dbReference type="ARBA" id="ARBA00023136"/>
    </source>
</evidence>
<dbReference type="OrthoDB" id="185928at2157"/>
<dbReference type="GO" id="GO:0008270">
    <property type="term" value="F:zinc ion binding"/>
    <property type="evidence" value="ECO:0007669"/>
    <property type="project" value="UniProtKB-UniRule"/>
</dbReference>
<dbReference type="EMBL" id="AOIN01000008">
    <property type="protein sequence ID" value="ELZ06375.1"/>
    <property type="molecule type" value="Genomic_DNA"/>
</dbReference>
<comment type="function">
    <text evidence="6">Part of an energy-coupled inorganic carbon pump.</text>
</comment>
<dbReference type="Pfam" id="PF10070">
    <property type="entry name" value="DabA"/>
    <property type="match status" value="1"/>
</dbReference>
<evidence type="ECO:0000256" key="1">
    <source>
        <dbReference type="ARBA" id="ARBA00022448"/>
    </source>
</evidence>
<evidence type="ECO:0000313" key="9">
    <source>
        <dbReference type="Proteomes" id="UP000011693"/>
    </source>
</evidence>
<dbReference type="STRING" id="1227492.C482_01105"/>
<feature type="binding site" evidence="6">
    <location>
        <position position="509"/>
    </location>
    <ligand>
        <name>Zn(2+)</name>
        <dbReference type="ChEBI" id="CHEBI:29105"/>
    </ligand>
</feature>
<dbReference type="RefSeq" id="WP_006165501.1">
    <property type="nucleotide sequence ID" value="NZ_AOIN01000008.1"/>
</dbReference>
<keyword evidence="3 6" id="KW-0479">Metal-binding</keyword>
<sequence>MSRTRTQSPTDGTDGTDIHEHIRDSIDRAADTVGSVWPLHSFVTANPLSGFEHRPFHRAVDEAQDLFGGRGYPHPSVFRQAWEDGRIDSVILDEELAAHGVDRDPEALLEEMEAAEADRKPATDEATERVDRVLTKWLASFLEQGEAQWSMPNREAGFYAAWRTLAPYDGEIPCDDGDDLPETPLEALEAVLGECPEPRWDETLEHHLASLPGWTGLIKQREASTDSWQERYPITITEYLAVRLTLSDLFNAPTEPGAEANVDEVDDATGDEAVPIPERFLSAWEESYRHDLLECVDDSVTESSHGDGERPAAQLVFCIDTRSEIIRRHLEAQGPYETHGYAGFFGIPMRHQGYDSAVEVDACPPILEPEHRVVDRPRADGAADADIRDRWSGLAHATRKHFKRLKTNVVAAFTFIEGAGSAYGSAMAARTLFPSSLATLRTAVDERVPRPGEFCSPTVDCDDHEYGYEHDEHDLSVGMTHEQRVEYAQTAFDLMGWTEFARLVVFTGHASHTTNNPFDSSLDCGACAGNPGGPNARALAAICNDEGVRTELRERGYDIPEDTVFLAGEHNTTTDAVTLFDGDVPESHAGELERLRENLEAAREAAATERVASMAGADPNRGVAETERRAVDWAETRPEWGLAGNAGFVIGPRELTDDASLEGRAFLHSYDWTTDPDGEALEAIMAGPLVVTQWINNQYYFATVDNGVYGSGSKVTQNPVGNVGVVQGNGGDLMTGLPLQSLKADDERPFHQPLRLSAVIHAPVDRVTEILREHDDVERLVANGWIGGLTVVDPTQDNRVFHYQGDLEWEPPVVATVTQQPAGSPATSD</sequence>
<keyword evidence="4 6" id="KW-0862">Zinc</keyword>
<dbReference type="PANTHER" id="PTHR38344:SF1">
    <property type="entry name" value="INORGANIC CARBON TRANSPORTER SUBUNIT DABA-RELATED"/>
    <property type="match status" value="1"/>
</dbReference>
<evidence type="ECO:0000256" key="4">
    <source>
        <dbReference type="ARBA" id="ARBA00022833"/>
    </source>
</evidence>
<comment type="cofactor">
    <cofactor evidence="6">
        <name>Zn(2+)</name>
        <dbReference type="ChEBI" id="CHEBI:29105"/>
    </cofactor>
</comment>
<evidence type="ECO:0000256" key="3">
    <source>
        <dbReference type="ARBA" id="ARBA00022723"/>
    </source>
</evidence>
<dbReference type="PANTHER" id="PTHR38344">
    <property type="entry name" value="UPF0753 PROTEIN AQ_863"/>
    <property type="match status" value="1"/>
</dbReference>
<organism evidence="8 9">
    <name type="scientific">Natrialba chahannaoensis JCM 10990</name>
    <dbReference type="NCBI Taxonomy" id="1227492"/>
    <lineage>
        <taxon>Archaea</taxon>
        <taxon>Methanobacteriati</taxon>
        <taxon>Methanobacteriota</taxon>
        <taxon>Stenosarchaea group</taxon>
        <taxon>Halobacteria</taxon>
        <taxon>Halobacteriales</taxon>
        <taxon>Natrialbaceae</taxon>
        <taxon>Natrialba</taxon>
    </lineage>
</organism>
<proteinExistence type="inferred from homology"/>
<keyword evidence="9" id="KW-1185">Reference proteome</keyword>
<gene>
    <name evidence="6" type="primary">dabA</name>
    <name evidence="8" type="ORF">C482_01105</name>
</gene>
<evidence type="ECO:0000256" key="2">
    <source>
        <dbReference type="ARBA" id="ARBA00022475"/>
    </source>
</evidence>
<comment type="similarity">
    <text evidence="6">Belongs to the inorganic carbon transporter (TC 9.A.2) DabA family.</text>
</comment>
<comment type="subunit">
    <text evidence="6">Forms a complex with DabB.</text>
</comment>
<keyword evidence="1 6" id="KW-0813">Transport</keyword>
<accession>M0B6C5</accession>